<dbReference type="PANTHER" id="PTHR30290:SF38">
    <property type="entry name" value="D,D-DIPEPTIDE-BINDING PERIPLASMIC PROTEIN DDPA-RELATED"/>
    <property type="match status" value="1"/>
</dbReference>
<dbReference type="Gene3D" id="3.10.105.10">
    <property type="entry name" value="Dipeptide-binding Protein, Domain 3"/>
    <property type="match status" value="1"/>
</dbReference>
<evidence type="ECO:0000259" key="5">
    <source>
        <dbReference type="Pfam" id="PF00496"/>
    </source>
</evidence>
<feature type="signal peptide" evidence="4">
    <location>
        <begin position="1"/>
        <end position="30"/>
    </location>
</feature>
<dbReference type="OrthoDB" id="9803988at2"/>
<dbReference type="Proteomes" id="UP000294662">
    <property type="component" value="Unassembled WGS sequence"/>
</dbReference>
<feature type="chain" id="PRO_5020536633" evidence="4">
    <location>
        <begin position="31"/>
        <end position="530"/>
    </location>
</feature>
<dbReference type="GO" id="GO:0030288">
    <property type="term" value="C:outer membrane-bounded periplasmic space"/>
    <property type="evidence" value="ECO:0007669"/>
    <property type="project" value="UniProtKB-ARBA"/>
</dbReference>
<name>A0A4R5ENM1_9RHOB</name>
<accession>A0A4R5ENM1</accession>
<keyword evidence="7" id="KW-1185">Reference proteome</keyword>
<evidence type="ECO:0000256" key="4">
    <source>
        <dbReference type="SAM" id="SignalP"/>
    </source>
</evidence>
<evidence type="ECO:0000256" key="1">
    <source>
        <dbReference type="ARBA" id="ARBA00004418"/>
    </source>
</evidence>
<evidence type="ECO:0000313" key="6">
    <source>
        <dbReference type="EMBL" id="TDE36187.1"/>
    </source>
</evidence>
<evidence type="ECO:0000313" key="7">
    <source>
        <dbReference type="Proteomes" id="UP000294662"/>
    </source>
</evidence>
<dbReference type="PANTHER" id="PTHR30290">
    <property type="entry name" value="PERIPLASMIC BINDING COMPONENT OF ABC TRANSPORTER"/>
    <property type="match status" value="1"/>
</dbReference>
<dbReference type="InterPro" id="IPR030678">
    <property type="entry name" value="Peptide/Ni-bd"/>
</dbReference>
<dbReference type="GO" id="GO:0043190">
    <property type="term" value="C:ATP-binding cassette (ABC) transporter complex"/>
    <property type="evidence" value="ECO:0007669"/>
    <property type="project" value="InterPro"/>
</dbReference>
<gene>
    <name evidence="6" type="ORF">E1B25_14810</name>
</gene>
<dbReference type="Gene3D" id="3.40.190.10">
    <property type="entry name" value="Periplasmic binding protein-like II"/>
    <property type="match status" value="1"/>
</dbReference>
<dbReference type="SUPFAM" id="SSF53850">
    <property type="entry name" value="Periplasmic binding protein-like II"/>
    <property type="match status" value="1"/>
</dbReference>
<dbReference type="AlphaFoldDB" id="A0A4R5ENM1"/>
<dbReference type="Pfam" id="PF00496">
    <property type="entry name" value="SBP_bac_5"/>
    <property type="match status" value="1"/>
</dbReference>
<evidence type="ECO:0000256" key="2">
    <source>
        <dbReference type="ARBA" id="ARBA00005695"/>
    </source>
</evidence>
<dbReference type="CDD" id="cd08502">
    <property type="entry name" value="PBP2_NikA_DppA_OppA_like_16"/>
    <property type="match status" value="1"/>
</dbReference>
<reference evidence="6 7" key="1">
    <citation type="submission" date="2019-03" db="EMBL/GenBank/DDBJ databases">
        <authorList>
            <person name="Zhang S."/>
        </authorList>
    </citation>
    <scope>NUCLEOTIDE SEQUENCE [LARGE SCALE GENOMIC DNA]</scope>
    <source>
        <strain evidence="6 7">S4J41</strain>
    </source>
</reference>
<dbReference type="InterPro" id="IPR000914">
    <property type="entry name" value="SBP_5_dom"/>
</dbReference>
<dbReference type="GO" id="GO:1904680">
    <property type="term" value="F:peptide transmembrane transporter activity"/>
    <property type="evidence" value="ECO:0007669"/>
    <property type="project" value="TreeGrafter"/>
</dbReference>
<sequence>MFMSPLGSRFTKAALLSFAIGATTSTTAFAETTVTAVMHAPLRALDPAISSAYILRNYAYMVYDTLLALDADGNIKPQMADWAVSDDGLTYTFTLRDGLMWHDGTPVTAEDCVASIARWDQVDKTGQVMASLMNDMSVVDDKTFTMTFSEPTAVVLTALSKPSGIAPFMMPKAVASTPVSEPITSSIGSGPFKFVADAYQPGVSATFEKFDGYIPRDEPSSGLAGAKEVLVDEVVWTTMPDPMTAASALMTGEIDFIEQLPHDLLPLVEGNPDFQLKIFAKQGSQNLARMNHTLPPFDNPEMRKAVMLALGQQPMLDAQVGAGSEYGNTCPAVLGCGSAYASDYLADEIVNPHPEAAKKILAEQGYDGTPILLMHATDLANLTPQGPVIAQQLRDAGFTVDMVSMDWASVVARRGSKATISDGGWNMFSTTNVLPDVDDPIGFIGVAAGGDTAWFGWPDVPEIEQARTDFASVADPDEAKAIALKIDKLVKDNGVMIPMGEFSSVTVASSAITLGVDAEAPVFWNLSKSE</sequence>
<organism evidence="6 7">
    <name type="scientific">Antarcticimicrobium sediminis</name>
    <dbReference type="NCBI Taxonomy" id="2546227"/>
    <lineage>
        <taxon>Bacteria</taxon>
        <taxon>Pseudomonadati</taxon>
        <taxon>Pseudomonadota</taxon>
        <taxon>Alphaproteobacteria</taxon>
        <taxon>Rhodobacterales</taxon>
        <taxon>Paracoccaceae</taxon>
        <taxon>Antarcticimicrobium</taxon>
    </lineage>
</organism>
<dbReference type="PIRSF" id="PIRSF002741">
    <property type="entry name" value="MppA"/>
    <property type="match status" value="1"/>
</dbReference>
<keyword evidence="3 4" id="KW-0732">Signal</keyword>
<dbReference type="EMBL" id="SMFP01000010">
    <property type="protein sequence ID" value="TDE36187.1"/>
    <property type="molecule type" value="Genomic_DNA"/>
</dbReference>
<dbReference type="InterPro" id="IPR039424">
    <property type="entry name" value="SBP_5"/>
</dbReference>
<feature type="domain" description="Solute-binding protein family 5" evidence="5">
    <location>
        <begin position="75"/>
        <end position="445"/>
    </location>
</feature>
<comment type="subcellular location">
    <subcellularLocation>
        <location evidence="1">Periplasm</location>
    </subcellularLocation>
</comment>
<evidence type="ECO:0000256" key="3">
    <source>
        <dbReference type="ARBA" id="ARBA00022729"/>
    </source>
</evidence>
<protein>
    <submittedName>
        <fullName evidence="6">ABC transporter substrate-binding protein</fullName>
    </submittedName>
</protein>
<comment type="similarity">
    <text evidence="2">Belongs to the bacterial solute-binding protein 5 family.</text>
</comment>
<proteinExistence type="inferred from homology"/>
<dbReference type="GO" id="GO:0015833">
    <property type="term" value="P:peptide transport"/>
    <property type="evidence" value="ECO:0007669"/>
    <property type="project" value="TreeGrafter"/>
</dbReference>
<comment type="caution">
    <text evidence="6">The sequence shown here is derived from an EMBL/GenBank/DDBJ whole genome shotgun (WGS) entry which is preliminary data.</text>
</comment>